<dbReference type="PANTHER" id="PTHR47723">
    <property type="entry name" value="OS05G0353850 PROTEIN"/>
    <property type="match status" value="1"/>
</dbReference>
<dbReference type="Pfam" id="PF13456">
    <property type="entry name" value="RVT_3"/>
    <property type="match status" value="1"/>
</dbReference>
<evidence type="ECO:0000259" key="1">
    <source>
        <dbReference type="Pfam" id="PF13456"/>
    </source>
</evidence>
<comment type="caution">
    <text evidence="2">The sequence shown here is derived from an EMBL/GenBank/DDBJ whole genome shotgun (WGS) entry which is preliminary data.</text>
</comment>
<keyword evidence="3" id="KW-1185">Reference proteome</keyword>
<evidence type="ECO:0000313" key="3">
    <source>
        <dbReference type="Proteomes" id="UP000828251"/>
    </source>
</evidence>
<accession>A0A9D3V4D7</accession>
<dbReference type="AlphaFoldDB" id="A0A9D3V4D7"/>
<dbReference type="EMBL" id="JAIQCV010000009">
    <property type="protein sequence ID" value="KAH1067935.1"/>
    <property type="molecule type" value="Genomic_DNA"/>
</dbReference>
<dbReference type="InterPro" id="IPR053151">
    <property type="entry name" value="RNase_H-like"/>
</dbReference>
<sequence length="214" mass="23967">MELIGHILLGLSCGVSGRIGTCSFFKASHGVSMRLSKSHIVGQNNIPPLQGSHLIKHEVIFTIGLYLAVGLNLILDRHFDKILIQTDSIEAINVILEDSSGSSNSSLVRKIHIILRKMEQWKIQYILKEKNLIVDCLAKFVRNRRLGSRLFEDPPMRVAVQLLEFFELAVNGLDIFEELVEMVNAAASGGVLRTHLDCMVIMGSFWTSRARERA</sequence>
<name>A0A9D3V4D7_9ROSI</name>
<dbReference type="InterPro" id="IPR002156">
    <property type="entry name" value="RNaseH_domain"/>
</dbReference>
<evidence type="ECO:0000313" key="2">
    <source>
        <dbReference type="EMBL" id="KAH1067935.1"/>
    </source>
</evidence>
<dbReference type="Gene3D" id="3.30.420.10">
    <property type="entry name" value="Ribonuclease H-like superfamily/Ribonuclease H"/>
    <property type="match status" value="1"/>
</dbReference>
<gene>
    <name evidence="2" type="ORF">J1N35_032922</name>
</gene>
<dbReference type="PANTHER" id="PTHR47723:SF24">
    <property type="entry name" value="RNASE H TYPE-1 DOMAIN-CONTAINING PROTEIN"/>
    <property type="match status" value="1"/>
</dbReference>
<dbReference type="GO" id="GO:0003676">
    <property type="term" value="F:nucleic acid binding"/>
    <property type="evidence" value="ECO:0007669"/>
    <property type="project" value="InterPro"/>
</dbReference>
<feature type="domain" description="RNase H type-1" evidence="1">
    <location>
        <begin position="67"/>
        <end position="140"/>
    </location>
</feature>
<dbReference type="Proteomes" id="UP000828251">
    <property type="component" value="Unassembled WGS sequence"/>
</dbReference>
<dbReference type="GO" id="GO:0004523">
    <property type="term" value="F:RNA-DNA hybrid ribonuclease activity"/>
    <property type="evidence" value="ECO:0007669"/>
    <property type="project" value="InterPro"/>
</dbReference>
<reference evidence="2 3" key="1">
    <citation type="journal article" date="2021" name="Plant Biotechnol. J.">
        <title>Multi-omics assisted identification of the key and species-specific regulatory components of drought-tolerant mechanisms in Gossypium stocksii.</title>
        <authorList>
            <person name="Yu D."/>
            <person name="Ke L."/>
            <person name="Zhang D."/>
            <person name="Wu Y."/>
            <person name="Sun Y."/>
            <person name="Mei J."/>
            <person name="Sun J."/>
            <person name="Sun Y."/>
        </authorList>
    </citation>
    <scope>NUCLEOTIDE SEQUENCE [LARGE SCALE GENOMIC DNA]</scope>
    <source>
        <strain evidence="3">cv. E1</strain>
        <tissue evidence="2">Leaf</tissue>
    </source>
</reference>
<protein>
    <recommendedName>
        <fullName evidence="1">RNase H type-1 domain-containing protein</fullName>
    </recommendedName>
</protein>
<proteinExistence type="predicted"/>
<dbReference type="InterPro" id="IPR036397">
    <property type="entry name" value="RNaseH_sf"/>
</dbReference>
<organism evidence="2 3">
    <name type="scientific">Gossypium stocksii</name>
    <dbReference type="NCBI Taxonomy" id="47602"/>
    <lineage>
        <taxon>Eukaryota</taxon>
        <taxon>Viridiplantae</taxon>
        <taxon>Streptophyta</taxon>
        <taxon>Embryophyta</taxon>
        <taxon>Tracheophyta</taxon>
        <taxon>Spermatophyta</taxon>
        <taxon>Magnoliopsida</taxon>
        <taxon>eudicotyledons</taxon>
        <taxon>Gunneridae</taxon>
        <taxon>Pentapetalae</taxon>
        <taxon>rosids</taxon>
        <taxon>malvids</taxon>
        <taxon>Malvales</taxon>
        <taxon>Malvaceae</taxon>
        <taxon>Malvoideae</taxon>
        <taxon>Gossypium</taxon>
    </lineage>
</organism>